<comment type="caution">
    <text evidence="1">The sequence shown here is derived from an EMBL/GenBank/DDBJ whole genome shotgun (WGS) entry which is preliminary data.</text>
</comment>
<dbReference type="AlphaFoldDB" id="X1FEW5"/>
<sequence length="90" mass="10118">MNSLVDSHSLFIRKEICESLKNRGILPIDQPLDIELISDKKLVVGTKDMQITPHQVGLDFDDYDILVIPGGKGVDTIIQNQDILDKVKIF</sequence>
<evidence type="ECO:0008006" key="2">
    <source>
        <dbReference type="Google" id="ProtNLM"/>
    </source>
</evidence>
<dbReference type="SUPFAM" id="SSF52317">
    <property type="entry name" value="Class I glutamine amidotransferase-like"/>
    <property type="match status" value="1"/>
</dbReference>
<reference evidence="1" key="1">
    <citation type="journal article" date="2014" name="Front. Microbiol.">
        <title>High frequency of phylogenetically diverse reductive dehalogenase-homologous genes in deep subseafloor sedimentary metagenomes.</title>
        <authorList>
            <person name="Kawai M."/>
            <person name="Futagami T."/>
            <person name="Toyoda A."/>
            <person name="Takaki Y."/>
            <person name="Nishi S."/>
            <person name="Hori S."/>
            <person name="Arai W."/>
            <person name="Tsubouchi T."/>
            <person name="Morono Y."/>
            <person name="Uchiyama I."/>
            <person name="Ito T."/>
            <person name="Fujiyama A."/>
            <person name="Inagaki F."/>
            <person name="Takami H."/>
        </authorList>
    </citation>
    <scope>NUCLEOTIDE SEQUENCE</scope>
    <source>
        <strain evidence="1">Expedition CK06-06</strain>
    </source>
</reference>
<name>X1FEW5_9ZZZZ</name>
<evidence type="ECO:0000313" key="1">
    <source>
        <dbReference type="EMBL" id="GAH44176.1"/>
    </source>
</evidence>
<dbReference type="Gene3D" id="3.40.50.880">
    <property type="match status" value="1"/>
</dbReference>
<gene>
    <name evidence="1" type="ORF">S03H2_21366</name>
</gene>
<feature type="non-terminal residue" evidence="1">
    <location>
        <position position="90"/>
    </location>
</feature>
<proteinExistence type="predicted"/>
<protein>
    <recommendedName>
        <fullName evidence="2">DJ-1/PfpI domain-containing protein</fullName>
    </recommendedName>
</protein>
<accession>X1FEW5</accession>
<dbReference type="InterPro" id="IPR029062">
    <property type="entry name" value="Class_I_gatase-like"/>
</dbReference>
<organism evidence="1">
    <name type="scientific">marine sediment metagenome</name>
    <dbReference type="NCBI Taxonomy" id="412755"/>
    <lineage>
        <taxon>unclassified sequences</taxon>
        <taxon>metagenomes</taxon>
        <taxon>ecological metagenomes</taxon>
    </lineage>
</organism>
<dbReference type="EMBL" id="BARU01011362">
    <property type="protein sequence ID" value="GAH44176.1"/>
    <property type="molecule type" value="Genomic_DNA"/>
</dbReference>